<feature type="transmembrane region" description="Helical" evidence="1">
    <location>
        <begin position="12"/>
        <end position="34"/>
    </location>
</feature>
<proteinExistence type="predicted"/>
<evidence type="ECO:0000313" key="2">
    <source>
        <dbReference type="EMBL" id="AFO52295.1"/>
    </source>
</evidence>
<keyword evidence="1" id="KW-0812">Transmembrane</keyword>
<reference evidence="3" key="2">
    <citation type="submission" date="2012-07" db="EMBL/GenBank/DDBJ databases">
        <title>Complete genome sequence of 'Candidatus Mycoplasma haemolamae'.</title>
        <authorList>
            <person name="Guimaraes A.M.S."/>
            <person name="Toth B."/>
            <person name="Santos A.P."/>
            <person name="Nascimento N.C."/>
            <person name="Sojka J.E."/>
            <person name="Messick J.B."/>
        </authorList>
    </citation>
    <scope>NUCLEOTIDE SEQUENCE [LARGE SCALE GENOMIC DNA]</scope>
    <source>
        <strain evidence="3">Purdue</strain>
    </source>
</reference>
<keyword evidence="1" id="KW-1133">Transmembrane helix</keyword>
<keyword evidence="1" id="KW-0472">Membrane</keyword>
<dbReference type="EMBL" id="CP003731">
    <property type="protein sequence ID" value="AFO52295.1"/>
    <property type="molecule type" value="Genomic_DNA"/>
</dbReference>
<protein>
    <submittedName>
        <fullName evidence="2">Uncharacterized protein</fullName>
    </submittedName>
</protein>
<dbReference type="PATRIC" id="fig|1212765.3.peg.810"/>
<sequence>MNFFVANLDCFLSLALTAVPLFFVIWLIYDYLVLGANDQRLKDKKGDDEKLWVLFIGAPKKLVSTTVKVGDTNKQIETFSSEDSVGSQTEGKEETKDWKFTNGVGMTEDCKGSENKYSYYKGDGKTGSGGLGWSSCPTDLARLINNIFYLLMRATIRLGWTAFARLRRAILPTFS</sequence>
<dbReference type="KEGG" id="mhl:MHLP_03575"/>
<evidence type="ECO:0000313" key="3">
    <source>
        <dbReference type="Proteomes" id="UP000006502"/>
    </source>
</evidence>
<evidence type="ECO:0000256" key="1">
    <source>
        <dbReference type="SAM" id="Phobius"/>
    </source>
</evidence>
<dbReference type="Proteomes" id="UP000006502">
    <property type="component" value="Chromosome"/>
</dbReference>
<name>I7BAG8_MYCHA</name>
<reference evidence="2 3" key="1">
    <citation type="journal article" date="2012" name="J. Bacteriol.">
        <title>Genome Sequence of "Candidatus Mycoplasma haemolamae" Strain Purdue, a Red Blood Cell Pathogen of Alpacas (Vicugna pacos) and Llamas (Lama glama).</title>
        <authorList>
            <person name="Guimaraes A.M."/>
            <person name="Toth B."/>
            <person name="Santos A.P."/>
            <person name="do Nascimento N.C."/>
            <person name="Kritchevsky J.E."/>
            <person name="Messick J.B."/>
        </authorList>
    </citation>
    <scope>NUCLEOTIDE SEQUENCE [LARGE SCALE GENOMIC DNA]</scope>
    <source>
        <strain evidence="2 3">Purdue</strain>
    </source>
</reference>
<dbReference type="AlphaFoldDB" id="I7BAG8"/>
<accession>I7BAG8</accession>
<keyword evidence="3" id="KW-1185">Reference proteome</keyword>
<dbReference type="HOGENOM" id="CLU_1530876_0_0_14"/>
<organism evidence="2 3">
    <name type="scientific">Mycoplasma haematolamae (strain Purdue)</name>
    <dbReference type="NCBI Taxonomy" id="1212765"/>
    <lineage>
        <taxon>Bacteria</taxon>
        <taxon>Bacillati</taxon>
        <taxon>Mycoplasmatota</taxon>
        <taxon>Mollicutes</taxon>
        <taxon>Mycoplasmataceae</taxon>
        <taxon>Mycoplasma</taxon>
    </lineage>
</organism>
<gene>
    <name evidence="2" type="ordered locus">MHLP_03575</name>
</gene>
<dbReference type="STRING" id="1212765.MHLP_03575"/>